<evidence type="ECO:0000313" key="1">
    <source>
        <dbReference type="EMBL" id="SEK45851.1"/>
    </source>
</evidence>
<dbReference type="GO" id="GO:0051301">
    <property type="term" value="P:cell division"/>
    <property type="evidence" value="ECO:0007669"/>
    <property type="project" value="UniProtKB-KW"/>
</dbReference>
<accession>A0A1H7H6D0</accession>
<dbReference type="Pfam" id="PF04977">
    <property type="entry name" value="DivIC"/>
    <property type="match status" value="1"/>
</dbReference>
<dbReference type="STRING" id="1855283.SAMN05216382_0449"/>
<keyword evidence="1" id="KW-0132">Cell division</keyword>
<reference evidence="2" key="1">
    <citation type="submission" date="2016-10" db="EMBL/GenBank/DDBJ databases">
        <authorList>
            <person name="Varghese N."/>
            <person name="Submissions S."/>
        </authorList>
    </citation>
    <scope>NUCLEOTIDE SEQUENCE [LARGE SCALE GENOMIC DNA]</scope>
    <source>
        <strain evidence="2">JS21-1</strain>
    </source>
</reference>
<organism evidence="1 2">
    <name type="scientific">Sphingomonas palmae</name>
    <dbReference type="NCBI Taxonomy" id="1855283"/>
    <lineage>
        <taxon>Bacteria</taxon>
        <taxon>Pseudomonadati</taxon>
        <taxon>Pseudomonadota</taxon>
        <taxon>Alphaproteobacteria</taxon>
        <taxon>Sphingomonadales</taxon>
        <taxon>Sphingomonadaceae</taxon>
        <taxon>Sphingomonas</taxon>
    </lineage>
</organism>
<dbReference type="InterPro" id="IPR007060">
    <property type="entry name" value="FtsL/DivIC"/>
</dbReference>
<name>A0A1H7H6D0_9SPHN</name>
<gene>
    <name evidence="1" type="ORF">SAMN05216382_0449</name>
</gene>
<keyword evidence="1" id="KW-0131">Cell cycle</keyword>
<dbReference type="EMBL" id="FNZZ01000001">
    <property type="protein sequence ID" value="SEK45851.1"/>
    <property type="molecule type" value="Genomic_DNA"/>
</dbReference>
<proteinExistence type="predicted"/>
<keyword evidence="2" id="KW-1185">Reference proteome</keyword>
<protein>
    <submittedName>
        <fullName evidence="1">Cell division protein FtsB</fullName>
    </submittedName>
</protein>
<dbReference type="Proteomes" id="UP000199214">
    <property type="component" value="Unassembled WGS sequence"/>
</dbReference>
<evidence type="ECO:0000313" key="2">
    <source>
        <dbReference type="Proteomes" id="UP000199214"/>
    </source>
</evidence>
<dbReference type="AlphaFoldDB" id="A0A1H7H6D0"/>
<sequence>MRRKPTPPLVLLRRAAVPAAALSVMAFFGAYAFTGSNGIFALGDYKQQIAVRERQYRQLDKRRTMLRNRVALLDPRHANPDLVDELVRKELNVAHPDEVIVPLK</sequence>